<dbReference type="Proteomes" id="UP000001469">
    <property type="component" value="Segment"/>
</dbReference>
<dbReference type="KEGG" id="vg:5176986"/>
<organism evidence="2 3">
    <name type="scientific">Haloarcula hispanica SH1 virus</name>
    <dbReference type="NCBI Taxonomy" id="326574"/>
    <lineage>
        <taxon>Viruses</taxon>
        <taxon>Singelaviria</taxon>
        <taxon>Helvetiavirae</taxon>
        <taxon>Dividoviricota</taxon>
        <taxon>Laserviricetes</taxon>
        <taxon>Halopanivirales</taxon>
        <taxon>Sphaerolipoviridae</taxon>
        <taxon>Alphasphaerolipovirus</taxon>
        <taxon>Alphasphaerolipovirus serpentinense</taxon>
    </lineage>
</organism>
<dbReference type="Gene3D" id="3.40.50.300">
    <property type="entry name" value="P-loop containing nucleotide triphosphate hydrolases"/>
    <property type="match status" value="1"/>
</dbReference>
<dbReference type="PANTHER" id="PTHR42957:SF1">
    <property type="entry name" value="HELICASE MJ1565-RELATED"/>
    <property type="match status" value="1"/>
</dbReference>
<dbReference type="EMBL" id="AY950802">
    <property type="protein sequence ID" value="AAY24943.1"/>
    <property type="molecule type" value="Genomic_DNA"/>
</dbReference>
<dbReference type="SUPFAM" id="SSF52540">
    <property type="entry name" value="P-loop containing nucleoside triphosphate hydrolases"/>
    <property type="match status" value="1"/>
</dbReference>
<dbReference type="InterPro" id="IPR027417">
    <property type="entry name" value="P-loop_NTPase"/>
</dbReference>
<feature type="region of interest" description="Disordered" evidence="1">
    <location>
        <begin position="214"/>
        <end position="240"/>
    </location>
</feature>
<reference evidence="2 3" key="1">
    <citation type="journal article" date="2005" name="J. Virol.">
        <title>Constituents of SH1, a novel lipid-containing virus infecting the halophilic euryarchaeon Haloarcula hispanica.</title>
        <authorList>
            <person name="Bamford D.H."/>
            <person name="Ravantti J.J."/>
            <person name="Ronnholm G."/>
            <person name="Laurinavicius S."/>
            <person name="Kukkaro P."/>
            <person name="Dyall-Smith M."/>
            <person name="Somerharju P."/>
            <person name="Kalkkinen N."/>
            <person name="Bamford J.K."/>
        </authorList>
    </citation>
    <scope>NUCLEOTIDE SEQUENCE</scope>
</reference>
<dbReference type="GeneID" id="5176986"/>
<name>Q4KPH0_9VIRU</name>
<evidence type="ECO:0000313" key="2">
    <source>
        <dbReference type="EMBL" id="AAY24943.1"/>
    </source>
</evidence>
<proteinExistence type="predicted"/>
<accession>Q4KPH0</accession>
<evidence type="ECO:0000256" key="1">
    <source>
        <dbReference type="SAM" id="MobiDB-lite"/>
    </source>
</evidence>
<dbReference type="OrthoDB" id="7206at10239"/>
<dbReference type="InterPro" id="IPR008571">
    <property type="entry name" value="HerA-like"/>
</dbReference>
<dbReference type="PANTHER" id="PTHR42957">
    <property type="entry name" value="HELICASE MJ1565-RELATED"/>
    <property type="match status" value="1"/>
</dbReference>
<sequence length="240" mass="26894">MARLTVLGRSGTGKSYYTGYLLEQVVPDFTYAVHFDIEDEEKGLSDSEHDPLYQTLYLDKATAGQISWVKALYNHRKLRVVPDGLTTEEQREVYAQIADAVMVLCKDATPDATAFVSCDEAHNIVKQNAFDERVERMITGGRKHGVECLHISQRPQLLHTTVISQADRRIYFAVSDDNDLGKIDRQAGFSASKLKNLPARTCIVENKDTGEYEKVDTNGIGRQRPHYSGDDGLVDDKLPV</sequence>
<keyword evidence="3" id="KW-1185">Reference proteome</keyword>
<protein>
    <submittedName>
        <fullName evidence="2">ORF 17</fullName>
    </submittedName>
</protein>
<dbReference type="RefSeq" id="YP_271874.1">
    <property type="nucleotide sequence ID" value="NC_007217.1"/>
</dbReference>
<evidence type="ECO:0000313" key="3">
    <source>
        <dbReference type="Proteomes" id="UP000001469"/>
    </source>
</evidence>
<dbReference type="SMR" id="Q4KPH0"/>